<name>A0A7J6L043_PEROL</name>
<sequence length="69" mass="7825">MGVKRSLGIPRRPECQGRVENVIKEIKLAISTNSVANLPWLENNHRALRCPFVISALHKSNPFLYRLDG</sequence>
<dbReference type="Proteomes" id="UP000572268">
    <property type="component" value="Unassembled WGS sequence"/>
</dbReference>
<dbReference type="EMBL" id="JABANN010000874">
    <property type="protein sequence ID" value="KAF4652790.1"/>
    <property type="molecule type" value="Genomic_DNA"/>
</dbReference>
<evidence type="ECO:0000313" key="1">
    <source>
        <dbReference type="EMBL" id="KAF4652790.1"/>
    </source>
</evidence>
<proteinExistence type="predicted"/>
<organism evidence="1 2">
    <name type="scientific">Perkinsus olseni</name>
    <name type="common">Perkinsus atlanticus</name>
    <dbReference type="NCBI Taxonomy" id="32597"/>
    <lineage>
        <taxon>Eukaryota</taxon>
        <taxon>Sar</taxon>
        <taxon>Alveolata</taxon>
        <taxon>Perkinsozoa</taxon>
        <taxon>Perkinsea</taxon>
        <taxon>Perkinsida</taxon>
        <taxon>Perkinsidae</taxon>
        <taxon>Perkinsus</taxon>
    </lineage>
</organism>
<evidence type="ECO:0000313" key="2">
    <source>
        <dbReference type="Proteomes" id="UP000572268"/>
    </source>
</evidence>
<reference evidence="1 2" key="1">
    <citation type="submission" date="2020-04" db="EMBL/GenBank/DDBJ databases">
        <title>Perkinsus olseni comparative genomics.</title>
        <authorList>
            <person name="Bogema D.R."/>
        </authorList>
    </citation>
    <scope>NUCLEOTIDE SEQUENCE [LARGE SCALE GENOMIC DNA]</scope>
    <source>
        <strain evidence="1">ATCC PRA-31</strain>
    </source>
</reference>
<dbReference type="AlphaFoldDB" id="A0A7J6L043"/>
<comment type="caution">
    <text evidence="1">The sequence shown here is derived from an EMBL/GenBank/DDBJ whole genome shotgun (WGS) entry which is preliminary data.</text>
</comment>
<gene>
    <name evidence="1" type="ORF">FOL46_009501</name>
</gene>
<protein>
    <submittedName>
        <fullName evidence="1">Uncharacterized protein</fullName>
    </submittedName>
</protein>
<accession>A0A7J6L043</accession>